<dbReference type="CDD" id="cd00065">
    <property type="entry name" value="FYVE_like_SF"/>
    <property type="match status" value="1"/>
</dbReference>
<gene>
    <name evidence="3" type="ORF">LAMO00422_LOCUS353</name>
</gene>
<proteinExistence type="predicted"/>
<evidence type="ECO:0000313" key="3">
    <source>
        <dbReference type="EMBL" id="CAD8428678.1"/>
    </source>
</evidence>
<name>A0A7S0CMX0_9EUKA</name>
<feature type="coiled-coil region" evidence="1">
    <location>
        <begin position="1109"/>
        <end position="1166"/>
    </location>
</feature>
<accession>A0A7S0CMX0</accession>
<dbReference type="EMBL" id="HBEM01000503">
    <property type="protein sequence ID" value="CAD8428678.1"/>
    <property type="molecule type" value="Transcribed_RNA"/>
</dbReference>
<feature type="region of interest" description="Disordered" evidence="2">
    <location>
        <begin position="235"/>
        <end position="291"/>
    </location>
</feature>
<feature type="coiled-coil region" evidence="1">
    <location>
        <begin position="428"/>
        <end position="471"/>
    </location>
</feature>
<feature type="region of interest" description="Disordered" evidence="2">
    <location>
        <begin position="484"/>
        <end position="522"/>
    </location>
</feature>
<organism evidence="3">
    <name type="scientific">Amorphochlora amoebiformis</name>
    <dbReference type="NCBI Taxonomy" id="1561963"/>
    <lineage>
        <taxon>Eukaryota</taxon>
        <taxon>Sar</taxon>
        <taxon>Rhizaria</taxon>
        <taxon>Cercozoa</taxon>
        <taxon>Chlorarachniophyceae</taxon>
        <taxon>Amorphochlora</taxon>
    </lineage>
</organism>
<evidence type="ECO:0000256" key="1">
    <source>
        <dbReference type="SAM" id="Coils"/>
    </source>
</evidence>
<protein>
    <submittedName>
        <fullName evidence="3">Uncharacterized protein</fullName>
    </submittedName>
</protein>
<evidence type="ECO:0000256" key="2">
    <source>
        <dbReference type="SAM" id="MobiDB-lite"/>
    </source>
</evidence>
<keyword evidence="1" id="KW-0175">Coiled coil</keyword>
<reference evidence="3" key="1">
    <citation type="submission" date="2021-01" db="EMBL/GenBank/DDBJ databases">
        <authorList>
            <person name="Corre E."/>
            <person name="Pelletier E."/>
            <person name="Niang G."/>
            <person name="Scheremetjew M."/>
            <person name="Finn R."/>
            <person name="Kale V."/>
            <person name="Holt S."/>
            <person name="Cochrane G."/>
            <person name="Meng A."/>
            <person name="Brown T."/>
            <person name="Cohen L."/>
        </authorList>
    </citation>
    <scope>NUCLEOTIDE SEQUENCE</scope>
    <source>
        <strain evidence="3">CCMP2058</strain>
    </source>
</reference>
<sequence>MCGCVVCSSCSPSRRAVEGFSGPERVCNNCTNVGDQIAAKMGNVLLITDSIAEMKGHEYLRQLKFAAHVKASQGGFQTILSYAPETAHIDEMKMQNLRAFGISELRTLEDYVWLREQIKFRLKPRHKIVPPLFPLKNKKSKAEQLSTFLNVLIKHILLHDDPIIELFLTISKQNLEHLKLFPGTLKDITAWSRCNVVKREVHVMRMFKNDGESWYRFKIEQRCCELISAQQDSREARQKQRLQQHTDRLRDHAKRAEGSHNRMDGMEKRNKTHNDRVKERQERTNREIERKDNQRATDRLVFIWRVDDDKKREETAEIVKTEREDFDISSKAYSDAVVGHKRHQDALVSVKTELALDKQEFPNKVHKWLLQNMQAEFPKLPPGTAPELVRKVKALRDEIPERSLVENERLNELKSKYNMESDLVLEEKDLLEKEKLGMKKEEKNWEQEYVQIETETQLRAEERAIRKKKEESIEADVKKQETVIEERAKDQGSRLELQTQRKDEQNSRQNKHENQREEQKRRMAEQIAWEAKLNEAIGYEKERLKRQRTEAHVLKFDHSQSETLLTNIRQGLETHKKAMDEFKAILRIHIDSNKVDLRNNETEKTQREADRERMLEGQGRRTVHELKDGKYDERDDFAIEIHKRRMRCETSLQNEQGRLLAEKTRLDKEKSRIVEEEKLISHMNTTTTSEEVQIVALVDLVASLATVVREDETTRASKMKEYLEFCNQLVARQTERILRYKEIKSVQKARTAACAQRLAESKASMTKLIDLDEASNTRLENTSTRSDRLERQRNEQAKTEERIFFDNVTSQEQREAETKAARKAGEEVRLISKFLSSLRPAMNLGMKEKSEQVRILQETWKSSKRDHNLLVGFTKKYSKGDISLSGMDSIPDHDNDFAHTLRGPYELGFKQDEMESKEFFHPISNELLKEGDTFSMLRSSQDDLTVWVQKVQDSLRDEDKARKLEEDHRQSQLRLRLQKEKKMMLTLSRLGGAVESVVGKCQEASKKIEAFRQSMIDSNDLKKQKDVLANNIAKTAALGQEMEKKTPNIQKMKSSATPDEKMVSRTEKELSKLRSLVSKISRTEVQHRASLEAAKKGDTDLDGFLKEFAKKAIARLEEIKGHMRDLQAEHKAHPKDEWLIHRQKGIGELKSRINNYLGKIKELVTEGKKCSQECTQWEDIIISLVTEQESACELFKKVVVTLEKLDDLMRDKQAKHNTWREENQNKVTILEQRTARSKAKLSRLNDKVKHIEDFTSTQLYDNYIKECDQLLNSMRDKKGLTVDLASTQSTLDNVRVIVVRLRSRATDEVKKGDHAIQTTKDALREVKEILVEKSVVNDMLEELHAIPKFHEWDPKVDTCRKKLEGVQEGLIGVSVANLDEAVKKLEASIETLSLKLPEVFSNYTQYKEDMEKAAKMFKGRQGSE</sequence>